<evidence type="ECO:0000256" key="2">
    <source>
        <dbReference type="ARBA" id="ARBA00022729"/>
    </source>
</evidence>
<keyword evidence="2 5" id="KW-0732">Signal</keyword>
<evidence type="ECO:0000256" key="3">
    <source>
        <dbReference type="ARBA" id="ARBA00022801"/>
    </source>
</evidence>
<evidence type="ECO:0000313" key="8">
    <source>
        <dbReference type="Proteomes" id="UP001430306"/>
    </source>
</evidence>
<feature type="region of interest" description="Disordered" evidence="4">
    <location>
        <begin position="442"/>
        <end position="471"/>
    </location>
</feature>
<evidence type="ECO:0000313" key="7">
    <source>
        <dbReference type="EMBL" id="MCC9643598.1"/>
    </source>
</evidence>
<dbReference type="Gene3D" id="3.40.50.1820">
    <property type="entry name" value="alpha/beta hydrolase"/>
    <property type="match status" value="1"/>
</dbReference>
<dbReference type="SUPFAM" id="SSF53474">
    <property type="entry name" value="alpha/beta-Hydrolases"/>
    <property type="match status" value="1"/>
</dbReference>
<evidence type="ECO:0000259" key="6">
    <source>
        <dbReference type="Pfam" id="PF22244"/>
    </source>
</evidence>
<dbReference type="Pfam" id="PF22244">
    <property type="entry name" value="GCE_fung"/>
    <property type="match status" value="1"/>
</dbReference>
<keyword evidence="3" id="KW-0378">Hydrolase</keyword>
<proteinExistence type="predicted"/>
<keyword evidence="8" id="KW-1185">Reference proteome</keyword>
<dbReference type="InterPro" id="IPR054579">
    <property type="entry name" value="GCE-like_dom"/>
</dbReference>
<protein>
    <recommendedName>
        <fullName evidence="6">4-O-methyl-glucuronoyl methylesterase-like domain-containing protein</fullName>
    </recommendedName>
</protein>
<dbReference type="EMBL" id="JAJKFW010000025">
    <property type="protein sequence ID" value="MCC9643598.1"/>
    <property type="molecule type" value="Genomic_DNA"/>
</dbReference>
<sequence length="566" mass="62228">MGPPHIVRGDRLMIARLLFLFCCASTAFPVSGQSIPLVYDDEHTGSEFPSPPLPALDDLKSFRPLPDPFGWSDGSGRSTEFDDWGRRRAEIKAEIEHYGIGKKPPRPKDIRASFADETLTVNVTVGEETLTLTAAVRLPEGSGPFPAVIGVGRGSGSLPSDIFADRNVAQIAFNFTQVMSHTQTRGEEPINRLYPDLTHIGAYSAWSWGISRIIDGLELTANTLPIDREHLAVTGCSFAGKMALFAGAFDERIALTIAQESGGGGAAAWRVSETLGNVETLGKTSRAWFLEDMFKFSRAVEKLPYDHHELMAMVAPRALLVLGNPDYEWLADESGYVSCRAAHEVWKTFGIADRFGFSIVAGHQHCQLPDNQRPEVEAFVDKFLRGKTEVNTAVTKHPFDDTPHEFWYDGWSRGKSTFPAVLGKEAQTQVVEAEACELGNSWQTRSAPDASGGRYVTAAPKLNSPDAAPQDTQDHLQTSFTLDEESTQYLYARVNCPTADDDSFWIRFDNASFTAANGLTTRGWQWVKLGKQTLSSGAHTLTIAYREDGALLDKLMLSKSPFLPTD</sequence>
<name>A0ABS8NJ54_9BACT</name>
<dbReference type="InterPro" id="IPR029058">
    <property type="entry name" value="AB_hydrolase_fold"/>
</dbReference>
<reference evidence="7" key="1">
    <citation type="submission" date="2021-11" db="EMBL/GenBank/DDBJ databases">
        <title>Genome sequence.</title>
        <authorList>
            <person name="Sun Q."/>
        </authorList>
    </citation>
    <scope>NUCLEOTIDE SEQUENCE</scope>
    <source>
        <strain evidence="7">JC740</strain>
    </source>
</reference>
<feature type="chain" id="PRO_5045994390" description="4-O-methyl-glucuronoyl methylesterase-like domain-containing protein" evidence="5">
    <location>
        <begin position="28"/>
        <end position="566"/>
    </location>
</feature>
<dbReference type="Gene3D" id="2.60.120.260">
    <property type="entry name" value="Galactose-binding domain-like"/>
    <property type="match status" value="1"/>
</dbReference>
<feature type="signal peptide" evidence="5">
    <location>
        <begin position="1"/>
        <end position="27"/>
    </location>
</feature>
<evidence type="ECO:0000256" key="1">
    <source>
        <dbReference type="ARBA" id="ARBA00022487"/>
    </source>
</evidence>
<organism evidence="7 8">
    <name type="scientific">Rhodopirellula halodulae</name>
    <dbReference type="NCBI Taxonomy" id="2894198"/>
    <lineage>
        <taxon>Bacteria</taxon>
        <taxon>Pseudomonadati</taxon>
        <taxon>Planctomycetota</taxon>
        <taxon>Planctomycetia</taxon>
        <taxon>Pirellulales</taxon>
        <taxon>Pirellulaceae</taxon>
        <taxon>Rhodopirellula</taxon>
    </lineage>
</organism>
<keyword evidence="1" id="KW-0719">Serine esterase</keyword>
<gene>
    <name evidence="7" type="ORF">LOC71_15035</name>
</gene>
<feature type="domain" description="4-O-methyl-glucuronoyl methylesterase-like" evidence="6">
    <location>
        <begin position="121"/>
        <end position="350"/>
    </location>
</feature>
<evidence type="ECO:0000256" key="5">
    <source>
        <dbReference type="SAM" id="SignalP"/>
    </source>
</evidence>
<dbReference type="Proteomes" id="UP001430306">
    <property type="component" value="Unassembled WGS sequence"/>
</dbReference>
<accession>A0ABS8NJ54</accession>
<comment type="caution">
    <text evidence="7">The sequence shown here is derived from an EMBL/GenBank/DDBJ whole genome shotgun (WGS) entry which is preliminary data.</text>
</comment>
<dbReference type="RefSeq" id="WP_230274545.1">
    <property type="nucleotide sequence ID" value="NZ_JAJKFW010000025.1"/>
</dbReference>
<evidence type="ECO:0000256" key="4">
    <source>
        <dbReference type="SAM" id="MobiDB-lite"/>
    </source>
</evidence>